<accession>A0A2X3FE18</accession>
<name>A0A2X3FE18_KLEPN</name>
<organism evidence="1 2">
    <name type="scientific">Klebsiella pneumoniae</name>
    <dbReference type="NCBI Taxonomy" id="573"/>
    <lineage>
        <taxon>Bacteria</taxon>
        <taxon>Pseudomonadati</taxon>
        <taxon>Pseudomonadota</taxon>
        <taxon>Gammaproteobacteria</taxon>
        <taxon>Enterobacterales</taxon>
        <taxon>Enterobacteriaceae</taxon>
        <taxon>Klebsiella/Raoultella group</taxon>
        <taxon>Klebsiella</taxon>
        <taxon>Klebsiella pneumoniae complex</taxon>
    </lineage>
</organism>
<reference evidence="1 2" key="1">
    <citation type="submission" date="2018-06" db="EMBL/GenBank/DDBJ databases">
        <authorList>
            <consortium name="Pathogen Informatics"/>
            <person name="Doyle S."/>
        </authorList>
    </citation>
    <scope>NUCLEOTIDE SEQUENCE [LARGE SCALE GENOMIC DNA]</scope>
    <source>
        <strain evidence="1 2">NCTC9645</strain>
    </source>
</reference>
<gene>
    <name evidence="1" type="ORF">NCTC9645_01973</name>
</gene>
<evidence type="ECO:0000313" key="2">
    <source>
        <dbReference type="Proteomes" id="UP000250675"/>
    </source>
</evidence>
<dbReference type="Proteomes" id="UP000250675">
    <property type="component" value="Unassembled WGS sequence"/>
</dbReference>
<evidence type="ECO:0000313" key="1">
    <source>
        <dbReference type="EMBL" id="SQC21000.1"/>
    </source>
</evidence>
<protein>
    <submittedName>
        <fullName evidence="1">Probable regulatory domain</fullName>
    </submittedName>
</protein>
<dbReference type="EMBL" id="UASO01000004">
    <property type="protein sequence ID" value="SQC21000.1"/>
    <property type="molecule type" value="Genomic_DNA"/>
</dbReference>
<dbReference type="AlphaFoldDB" id="A0A2X3FE18"/>
<sequence length="179" mass="21381">MNIPQTRYIYKREAHPWMMHKVKIKQWHPIRVALLFRLGPKIPAPKLASLLQCHVSTLRRKAIKYGVELFQCHRKFEEWEIKFMRDKRQVMSQREIAEFLGRTEDTIRTTMRSNGIQPGRPFGERHLFCRYGKDEVELARKLSDVGLTSKMIAEKLELNDRTVRSWVSFEKRKHYEGAL</sequence>
<proteinExistence type="predicted"/>